<feature type="domain" description="Nucleotidyl transferase" evidence="5">
    <location>
        <begin position="1"/>
        <end position="216"/>
    </location>
</feature>
<dbReference type="SUPFAM" id="SSF53448">
    <property type="entry name" value="Nucleotide-diphospho-sugar transferases"/>
    <property type="match status" value="1"/>
</dbReference>
<organism evidence="6">
    <name type="scientific">viral metagenome</name>
    <dbReference type="NCBI Taxonomy" id="1070528"/>
    <lineage>
        <taxon>unclassified sequences</taxon>
        <taxon>metagenomes</taxon>
        <taxon>organismal metagenomes</taxon>
    </lineage>
</organism>
<name>A0A6C0EVU0_9ZZZZ</name>
<comment type="catalytic activity">
    <reaction evidence="4">
        <text>N-acetyl-alpha-D-glucosamine 1-phosphate + UTP + H(+) = UDP-N-acetyl-alpha-D-glucosamine + diphosphate</text>
        <dbReference type="Rhea" id="RHEA:13509"/>
        <dbReference type="ChEBI" id="CHEBI:15378"/>
        <dbReference type="ChEBI" id="CHEBI:33019"/>
        <dbReference type="ChEBI" id="CHEBI:46398"/>
        <dbReference type="ChEBI" id="CHEBI:57705"/>
        <dbReference type="ChEBI" id="CHEBI:57776"/>
        <dbReference type="EC" id="2.7.7.23"/>
    </reaction>
</comment>
<evidence type="ECO:0000256" key="1">
    <source>
        <dbReference type="ARBA" id="ARBA00012457"/>
    </source>
</evidence>
<dbReference type="InterPro" id="IPR005835">
    <property type="entry name" value="NTP_transferase_dom"/>
</dbReference>
<dbReference type="EC" id="2.7.7.23" evidence="1"/>
<evidence type="ECO:0000313" key="6">
    <source>
        <dbReference type="EMBL" id="QHT31385.1"/>
    </source>
</evidence>
<dbReference type="AlphaFoldDB" id="A0A6C0EVU0"/>
<dbReference type="GO" id="GO:0003977">
    <property type="term" value="F:UDP-N-acetylglucosamine diphosphorylase activity"/>
    <property type="evidence" value="ECO:0007669"/>
    <property type="project" value="UniProtKB-EC"/>
</dbReference>
<dbReference type="PANTHER" id="PTHR43584">
    <property type="entry name" value="NUCLEOTIDYL TRANSFERASE"/>
    <property type="match status" value="1"/>
</dbReference>
<dbReference type="Pfam" id="PF00483">
    <property type="entry name" value="NTP_transferase"/>
    <property type="match status" value="1"/>
</dbReference>
<sequence length="252" mass="28574">MAGGLGKRMESHIPKVLHKINNLPMINRVLSKLIILSTTSCIKLERILIVVGKYKNEIKTAIERQRELASILSKISYVNQTEALGTGHAIQCCRDELLNYNDSDVLILSGDVPMLTSITMLNLLVLKSKVKIITTILDNPTGYGRIIINDKNEFDKIVEQKDCTPEQLNIKKINGGIYSINSALLCKYLPYLKNDNNQKEYYLTDIIEIIKSEENIIVDMLDLEKQNIIEIMGVNTSQQLKELEDLLNKKID</sequence>
<keyword evidence="2" id="KW-0808">Transferase</keyword>
<evidence type="ECO:0000256" key="2">
    <source>
        <dbReference type="ARBA" id="ARBA00022679"/>
    </source>
</evidence>
<evidence type="ECO:0000259" key="5">
    <source>
        <dbReference type="Pfam" id="PF00483"/>
    </source>
</evidence>
<dbReference type="Gene3D" id="3.90.550.10">
    <property type="entry name" value="Spore Coat Polysaccharide Biosynthesis Protein SpsA, Chain A"/>
    <property type="match status" value="1"/>
</dbReference>
<evidence type="ECO:0000256" key="3">
    <source>
        <dbReference type="ARBA" id="ARBA00022695"/>
    </source>
</evidence>
<dbReference type="InterPro" id="IPR029044">
    <property type="entry name" value="Nucleotide-diphossugar_trans"/>
</dbReference>
<protein>
    <recommendedName>
        <fullName evidence="1">UDP-N-acetylglucosamine diphosphorylase</fullName>
        <ecNumber evidence="1">2.7.7.23</ecNumber>
    </recommendedName>
</protein>
<dbReference type="EMBL" id="MN738918">
    <property type="protein sequence ID" value="QHT31385.1"/>
    <property type="molecule type" value="Genomic_DNA"/>
</dbReference>
<reference evidence="6" key="1">
    <citation type="journal article" date="2020" name="Nature">
        <title>Giant virus diversity and host interactions through global metagenomics.</title>
        <authorList>
            <person name="Schulz F."/>
            <person name="Roux S."/>
            <person name="Paez-Espino D."/>
            <person name="Jungbluth S."/>
            <person name="Walsh D.A."/>
            <person name="Denef V.J."/>
            <person name="McMahon K.D."/>
            <person name="Konstantinidis K.T."/>
            <person name="Eloe-Fadrosh E.A."/>
            <person name="Kyrpides N.C."/>
            <person name="Woyke T."/>
        </authorList>
    </citation>
    <scope>NUCLEOTIDE SEQUENCE</scope>
    <source>
        <strain evidence="6">GVMAG-M-3300009155-2</strain>
    </source>
</reference>
<accession>A0A6C0EVU0</accession>
<dbReference type="PANTHER" id="PTHR43584:SF3">
    <property type="entry name" value="BIFUNCTIONAL PROTEIN GLMU"/>
    <property type="match status" value="1"/>
</dbReference>
<evidence type="ECO:0000256" key="4">
    <source>
        <dbReference type="ARBA" id="ARBA00048493"/>
    </source>
</evidence>
<dbReference type="CDD" id="cd02540">
    <property type="entry name" value="GT2_GlmU_N_bac"/>
    <property type="match status" value="1"/>
</dbReference>
<dbReference type="InterPro" id="IPR050065">
    <property type="entry name" value="GlmU-like"/>
</dbReference>
<proteinExistence type="predicted"/>
<keyword evidence="3" id="KW-0548">Nucleotidyltransferase</keyword>